<protein>
    <submittedName>
        <fullName evidence="1">Uncharacterized protein</fullName>
    </submittedName>
</protein>
<proteinExistence type="predicted"/>
<evidence type="ECO:0000313" key="1">
    <source>
        <dbReference type="EMBL" id="CAD9504431.1"/>
    </source>
</evidence>
<gene>
    <name evidence="1" type="ORF">HTAM1171_LOCUS8536</name>
</gene>
<accession>A0A7S2HZQ9</accession>
<reference evidence="1" key="1">
    <citation type="submission" date="2021-01" db="EMBL/GenBank/DDBJ databases">
        <authorList>
            <person name="Corre E."/>
            <person name="Pelletier E."/>
            <person name="Niang G."/>
            <person name="Scheremetjew M."/>
            <person name="Finn R."/>
            <person name="Kale V."/>
            <person name="Holt S."/>
            <person name="Cochrane G."/>
            <person name="Meng A."/>
            <person name="Brown T."/>
            <person name="Cohen L."/>
        </authorList>
    </citation>
    <scope>NUCLEOTIDE SEQUENCE</scope>
    <source>
        <strain evidence="1">CCMP826</strain>
    </source>
</reference>
<sequence length="136" mass="15425">MKQWRQLGLRLFLPSLHRPTTSSPLLPSPLSFPNSTKTSSRRINMEMNYYNQVMAISTITSQLSGTAVHTFPLASALSSFPPSSSPPFRSPSQQQQQYWKDNHIHASNNIFGCKSRVDAETIPWRMYHGACMYCCI</sequence>
<dbReference type="AlphaFoldDB" id="A0A7S2HZQ9"/>
<name>A0A7S2HZQ9_9STRA</name>
<dbReference type="EMBL" id="HBGV01013952">
    <property type="protein sequence ID" value="CAD9504431.1"/>
    <property type="molecule type" value="Transcribed_RNA"/>
</dbReference>
<organism evidence="1">
    <name type="scientific">Helicotheca tamesis</name>
    <dbReference type="NCBI Taxonomy" id="374047"/>
    <lineage>
        <taxon>Eukaryota</taxon>
        <taxon>Sar</taxon>
        <taxon>Stramenopiles</taxon>
        <taxon>Ochrophyta</taxon>
        <taxon>Bacillariophyta</taxon>
        <taxon>Mediophyceae</taxon>
        <taxon>Lithodesmiophycidae</taxon>
        <taxon>Lithodesmiales</taxon>
        <taxon>Lithodesmiaceae</taxon>
        <taxon>Helicotheca</taxon>
    </lineage>
</organism>